<dbReference type="Pfam" id="PF09531">
    <property type="entry name" value="Ndc1_Nup"/>
    <property type="match status" value="1"/>
</dbReference>
<evidence type="ECO:0000256" key="4">
    <source>
        <dbReference type="ARBA" id="ARBA00022448"/>
    </source>
</evidence>
<evidence type="ECO:0000256" key="12">
    <source>
        <dbReference type="ARBA" id="ARBA00023242"/>
    </source>
</evidence>
<dbReference type="GO" id="GO:0070762">
    <property type="term" value="C:nuclear pore transmembrane ring"/>
    <property type="evidence" value="ECO:0007669"/>
    <property type="project" value="TreeGrafter"/>
</dbReference>
<accession>A0AAN9XYW4</accession>
<organism evidence="14 15">
    <name type="scientific">Parthenolecanium corni</name>
    <dbReference type="NCBI Taxonomy" id="536013"/>
    <lineage>
        <taxon>Eukaryota</taxon>
        <taxon>Metazoa</taxon>
        <taxon>Ecdysozoa</taxon>
        <taxon>Arthropoda</taxon>
        <taxon>Hexapoda</taxon>
        <taxon>Insecta</taxon>
        <taxon>Pterygota</taxon>
        <taxon>Neoptera</taxon>
        <taxon>Paraneoptera</taxon>
        <taxon>Hemiptera</taxon>
        <taxon>Sternorrhyncha</taxon>
        <taxon>Coccoidea</taxon>
        <taxon>Coccidae</taxon>
        <taxon>Parthenolecanium</taxon>
    </lineage>
</organism>
<feature type="transmembrane region" description="Helical" evidence="13">
    <location>
        <begin position="52"/>
        <end position="73"/>
    </location>
</feature>
<sequence length="356" mass="40688">MANVHFGFQKILFKRFSYIILWHVGIVTFTLRLVASINTLEDFFTLSWIKNLFVSNTLAVALFQLFLSAVFIVTESKQYLRVEHRIDFLINIDSIDKDVPFTLKEALATHNVPLLQYLGFYDLNIISQFDGARRKQIFSLSYPGGHPHVWKSISQEAVKLILETNSQLEAITLPPKPKPPEMAAKYSTADEVYFKMRSLSQSHFLQEKMPAENYVDISSKIANFLKTIRPVSFMLEELKEKQLVSALQHYQALSLACYSMANLASASMAEDRFGIVQQDLSVIINALLKLYVTLNKLVVVVNRKPNSSILQIKKHLVHVVKSSLYKLAIDFGPYVKDLSLPAEDEKLFTNFILFKN</sequence>
<evidence type="ECO:0000256" key="3">
    <source>
        <dbReference type="ARBA" id="ARBA00005760"/>
    </source>
</evidence>
<dbReference type="GO" id="GO:0051028">
    <property type="term" value="P:mRNA transport"/>
    <property type="evidence" value="ECO:0007669"/>
    <property type="project" value="UniProtKB-KW"/>
</dbReference>
<dbReference type="GO" id="GO:0015031">
    <property type="term" value="P:protein transport"/>
    <property type="evidence" value="ECO:0007669"/>
    <property type="project" value="UniProtKB-KW"/>
</dbReference>
<dbReference type="GO" id="GO:0030674">
    <property type="term" value="F:protein-macromolecule adaptor activity"/>
    <property type="evidence" value="ECO:0007669"/>
    <property type="project" value="TreeGrafter"/>
</dbReference>
<name>A0AAN9XYW4_9HEMI</name>
<keyword evidence="8 13" id="KW-1133">Transmembrane helix</keyword>
<dbReference type="Proteomes" id="UP001367676">
    <property type="component" value="Unassembled WGS sequence"/>
</dbReference>
<reference evidence="14 15" key="1">
    <citation type="submission" date="2024-03" db="EMBL/GenBank/DDBJ databases">
        <title>Adaptation during the transition from Ophiocordyceps entomopathogen to insect associate is accompanied by gene loss and intensified selection.</title>
        <authorList>
            <person name="Ward C.M."/>
            <person name="Onetto C.A."/>
            <person name="Borneman A.R."/>
        </authorList>
    </citation>
    <scope>NUCLEOTIDE SEQUENCE [LARGE SCALE GENOMIC DNA]</scope>
    <source>
        <strain evidence="14">AWRI1</strain>
        <tissue evidence="14">Single Adult Female</tissue>
    </source>
</reference>
<evidence type="ECO:0000256" key="11">
    <source>
        <dbReference type="ARBA" id="ARBA00023136"/>
    </source>
</evidence>
<evidence type="ECO:0000256" key="1">
    <source>
        <dbReference type="ARBA" id="ARBA00004232"/>
    </source>
</evidence>
<evidence type="ECO:0000256" key="8">
    <source>
        <dbReference type="ARBA" id="ARBA00022989"/>
    </source>
</evidence>
<dbReference type="EMBL" id="JBBCAQ010000036">
    <property type="protein sequence ID" value="KAK7575672.1"/>
    <property type="molecule type" value="Genomic_DNA"/>
</dbReference>
<dbReference type="GO" id="GO:0031965">
    <property type="term" value="C:nuclear membrane"/>
    <property type="evidence" value="ECO:0007669"/>
    <property type="project" value="UniProtKB-SubCell"/>
</dbReference>
<protein>
    <submittedName>
        <fullName evidence="14">Uncharacterized protein</fullName>
    </submittedName>
</protein>
<dbReference type="InterPro" id="IPR019049">
    <property type="entry name" value="Nucleoporin_prot_Ndc1/Nup"/>
</dbReference>
<keyword evidence="4" id="KW-0813">Transport</keyword>
<dbReference type="PANTHER" id="PTHR13269:SF6">
    <property type="entry name" value="NUCLEOPORIN NDC1"/>
    <property type="match status" value="1"/>
</dbReference>
<dbReference type="AlphaFoldDB" id="A0AAN9XYW4"/>
<dbReference type="GO" id="GO:0006999">
    <property type="term" value="P:nuclear pore organization"/>
    <property type="evidence" value="ECO:0007669"/>
    <property type="project" value="TreeGrafter"/>
</dbReference>
<dbReference type="PANTHER" id="PTHR13269">
    <property type="entry name" value="NUCLEOPORIN NDC1"/>
    <property type="match status" value="1"/>
</dbReference>
<evidence type="ECO:0000256" key="5">
    <source>
        <dbReference type="ARBA" id="ARBA00022692"/>
    </source>
</evidence>
<keyword evidence="11 13" id="KW-0472">Membrane</keyword>
<comment type="similarity">
    <text evidence="3">Belongs to the NDC1 family.</text>
</comment>
<gene>
    <name evidence="14" type="ORF">V9T40_011958</name>
</gene>
<comment type="subcellular location">
    <subcellularLocation>
        <location evidence="1">Nucleus membrane</location>
        <topology evidence="1">Multi-pass membrane protein</topology>
    </subcellularLocation>
    <subcellularLocation>
        <location evidence="2">Nucleus</location>
        <location evidence="2">Nuclear pore complex</location>
    </subcellularLocation>
</comment>
<evidence type="ECO:0000256" key="9">
    <source>
        <dbReference type="ARBA" id="ARBA00023010"/>
    </source>
</evidence>
<feature type="transmembrane region" description="Helical" evidence="13">
    <location>
        <begin position="20"/>
        <end position="40"/>
    </location>
</feature>
<evidence type="ECO:0000256" key="6">
    <source>
        <dbReference type="ARBA" id="ARBA00022816"/>
    </source>
</evidence>
<keyword evidence="5 13" id="KW-0812">Transmembrane</keyword>
<keyword evidence="15" id="KW-1185">Reference proteome</keyword>
<evidence type="ECO:0000256" key="13">
    <source>
        <dbReference type="SAM" id="Phobius"/>
    </source>
</evidence>
<proteinExistence type="inferred from homology"/>
<keyword evidence="12" id="KW-0539">Nucleus</keyword>
<evidence type="ECO:0000313" key="15">
    <source>
        <dbReference type="Proteomes" id="UP001367676"/>
    </source>
</evidence>
<keyword evidence="9" id="KW-0811">Translocation</keyword>
<comment type="caution">
    <text evidence="14">The sequence shown here is derived from an EMBL/GenBank/DDBJ whole genome shotgun (WGS) entry which is preliminary data.</text>
</comment>
<keyword evidence="6" id="KW-0509">mRNA transport</keyword>
<evidence type="ECO:0000313" key="14">
    <source>
        <dbReference type="EMBL" id="KAK7575672.1"/>
    </source>
</evidence>
<evidence type="ECO:0000256" key="10">
    <source>
        <dbReference type="ARBA" id="ARBA00023132"/>
    </source>
</evidence>
<keyword evidence="7" id="KW-0653">Protein transport</keyword>
<evidence type="ECO:0000256" key="7">
    <source>
        <dbReference type="ARBA" id="ARBA00022927"/>
    </source>
</evidence>
<evidence type="ECO:0000256" key="2">
    <source>
        <dbReference type="ARBA" id="ARBA00004567"/>
    </source>
</evidence>
<keyword evidence="10" id="KW-0906">Nuclear pore complex</keyword>